<gene>
    <name evidence="3" type="ORF">D6C00_11030</name>
</gene>
<dbReference type="InterPro" id="IPR023614">
    <property type="entry name" value="Porin_dom_sf"/>
</dbReference>
<dbReference type="Proteomes" id="UP000287798">
    <property type="component" value="Unassembled WGS sequence"/>
</dbReference>
<dbReference type="InterPro" id="IPR010870">
    <property type="entry name" value="Porin_O/P"/>
</dbReference>
<organism evidence="3 4">
    <name type="scientific">Thiohalobacter thiocyanaticus</name>
    <dbReference type="NCBI Taxonomy" id="585455"/>
    <lineage>
        <taxon>Bacteria</taxon>
        <taxon>Pseudomonadati</taxon>
        <taxon>Pseudomonadota</taxon>
        <taxon>Gammaproteobacteria</taxon>
        <taxon>Thiohalobacterales</taxon>
        <taxon>Thiohalobacteraceae</taxon>
        <taxon>Thiohalobacter</taxon>
    </lineage>
</organism>
<evidence type="ECO:0000256" key="1">
    <source>
        <dbReference type="SAM" id="Coils"/>
    </source>
</evidence>
<sequence length="401" mass="43888">MKRSTLALSIGALLAGGQTALAQDMPSAEEMWRIIQQQQKQIQELKARVEDTDMKADAAVEAVESGGGTGGGATWAETTQIGGYGELHYNNLDGSGGASDKDELDFHRFVLFVNHQFSDNIRLFTELEIEHALAGEGQPGEVELEQAYVEMDLNDYHRAKAGVFLLPVGILNETHEPNTFYGVERNPIEKNIIPTTWWAAGAGLSGELGQGFSYDLGVHEGLRITDATSFAVRGGRQKSAEADASDLAYTGRLKYTGMPGLELATTLQHQTDITQGSVANAGSANLFEAHGIYSKGPFGLRALYARWDLDGSGPETVGADEQFGWYIEPSFRLNEKWGLFARYNEWDNRAGNSSQSEMTQVDVGVNFWPHPDVVLKADYQMQDNDNGQDQDGFNLGVGYQF</sequence>
<name>A0A426QL66_9GAMM</name>
<dbReference type="SUPFAM" id="SSF56935">
    <property type="entry name" value="Porins"/>
    <property type="match status" value="1"/>
</dbReference>
<dbReference type="Pfam" id="PF07396">
    <property type="entry name" value="Porin_O_P"/>
    <property type="match status" value="1"/>
</dbReference>
<dbReference type="EMBL" id="QZMU01000001">
    <property type="protein sequence ID" value="RRQ22426.1"/>
    <property type="molecule type" value="Genomic_DNA"/>
</dbReference>
<accession>A0A426QL66</accession>
<dbReference type="OrthoDB" id="9768080at2"/>
<evidence type="ECO:0000256" key="2">
    <source>
        <dbReference type="SAM" id="SignalP"/>
    </source>
</evidence>
<protein>
    <submittedName>
        <fullName evidence="3">Porin</fullName>
    </submittedName>
</protein>
<evidence type="ECO:0000313" key="4">
    <source>
        <dbReference type="Proteomes" id="UP000287798"/>
    </source>
</evidence>
<dbReference type="Gene3D" id="2.40.160.10">
    <property type="entry name" value="Porin"/>
    <property type="match status" value="1"/>
</dbReference>
<feature type="signal peptide" evidence="2">
    <location>
        <begin position="1"/>
        <end position="22"/>
    </location>
</feature>
<keyword evidence="1" id="KW-0175">Coiled coil</keyword>
<feature type="coiled-coil region" evidence="1">
    <location>
        <begin position="35"/>
        <end position="62"/>
    </location>
</feature>
<feature type="chain" id="PRO_5019074766" evidence="2">
    <location>
        <begin position="23"/>
        <end position="401"/>
    </location>
</feature>
<comment type="caution">
    <text evidence="3">The sequence shown here is derived from an EMBL/GenBank/DDBJ whole genome shotgun (WGS) entry which is preliminary data.</text>
</comment>
<reference evidence="3 4" key="1">
    <citation type="journal article" date="2010" name="Int. J. Syst. Evol. Microbiol.">
        <title>Thiohalobacter thiocyanaticus gen. nov., sp. nov., a moderately halophilic, sulfur-oxidizing gammaproteobacterium from hypersaline lakes, that utilizes thiocyanate.</title>
        <authorList>
            <person name="Sorokin D.Y."/>
            <person name="Kovaleva O.L."/>
            <person name="Tourova T.P."/>
            <person name="Muyzer G."/>
        </authorList>
    </citation>
    <scope>NUCLEOTIDE SEQUENCE [LARGE SCALE GENOMIC DNA]</scope>
    <source>
        <strain evidence="3 4">Hrh1</strain>
    </source>
</reference>
<keyword evidence="2" id="KW-0732">Signal</keyword>
<dbReference type="RefSeq" id="WP_125181766.1">
    <property type="nucleotide sequence ID" value="NZ_QZMU01000001.1"/>
</dbReference>
<proteinExistence type="predicted"/>
<evidence type="ECO:0000313" key="3">
    <source>
        <dbReference type="EMBL" id="RRQ22426.1"/>
    </source>
</evidence>
<keyword evidence="4" id="KW-1185">Reference proteome</keyword>
<dbReference type="AlphaFoldDB" id="A0A426QL66"/>